<dbReference type="FunFam" id="3.40.50.1000:FF:000022">
    <property type="entry name" value="Phosphoglycolate phosphatase"/>
    <property type="match status" value="1"/>
</dbReference>
<dbReference type="Gene3D" id="1.10.150.240">
    <property type="entry name" value="Putative phosphatase, domain 2"/>
    <property type="match status" value="1"/>
</dbReference>
<dbReference type="NCBIfam" id="TIGR01549">
    <property type="entry name" value="HAD-SF-IA-v1"/>
    <property type="match status" value="1"/>
</dbReference>
<name>A0A9D1ADZ8_9FIRM</name>
<dbReference type="GO" id="GO:0005829">
    <property type="term" value="C:cytosol"/>
    <property type="evidence" value="ECO:0007669"/>
    <property type="project" value="TreeGrafter"/>
</dbReference>
<dbReference type="SFLD" id="SFLDG01135">
    <property type="entry name" value="C1.5.6:_HAD__Beta-PGM__Phospha"/>
    <property type="match status" value="1"/>
</dbReference>
<dbReference type="SUPFAM" id="SSF56784">
    <property type="entry name" value="HAD-like"/>
    <property type="match status" value="1"/>
</dbReference>
<keyword evidence="1" id="KW-0378">Hydrolase</keyword>
<dbReference type="GO" id="GO:0006281">
    <property type="term" value="P:DNA repair"/>
    <property type="evidence" value="ECO:0007669"/>
    <property type="project" value="TreeGrafter"/>
</dbReference>
<dbReference type="InterPro" id="IPR006439">
    <property type="entry name" value="HAD-SF_hydro_IA"/>
</dbReference>
<accession>A0A9D1ADZ8</accession>
<comment type="caution">
    <text evidence="1">The sequence shown here is derived from an EMBL/GenBank/DDBJ whole genome shotgun (WGS) entry which is preliminary data.</text>
</comment>
<evidence type="ECO:0000313" key="1">
    <source>
        <dbReference type="EMBL" id="HIR14885.1"/>
    </source>
</evidence>
<dbReference type="AlphaFoldDB" id="A0A9D1ADZ8"/>
<dbReference type="NCBIfam" id="TIGR01509">
    <property type="entry name" value="HAD-SF-IA-v3"/>
    <property type="match status" value="1"/>
</dbReference>
<dbReference type="InterPro" id="IPR023214">
    <property type="entry name" value="HAD_sf"/>
</dbReference>
<dbReference type="PANTHER" id="PTHR43434:SF1">
    <property type="entry name" value="PHOSPHOGLYCOLATE PHOSPHATASE"/>
    <property type="match status" value="1"/>
</dbReference>
<protein>
    <submittedName>
        <fullName evidence="1">HAD family hydrolase</fullName>
    </submittedName>
</protein>
<dbReference type="SFLD" id="SFLDG01129">
    <property type="entry name" value="C1.5:_HAD__Beta-PGM__Phosphata"/>
    <property type="match status" value="1"/>
</dbReference>
<dbReference type="InterPro" id="IPR041492">
    <property type="entry name" value="HAD_2"/>
</dbReference>
<dbReference type="SFLD" id="SFLDS00003">
    <property type="entry name" value="Haloacid_Dehalogenase"/>
    <property type="match status" value="1"/>
</dbReference>
<organism evidence="1 2">
    <name type="scientific">Candidatus Choladousia intestinavium</name>
    <dbReference type="NCBI Taxonomy" id="2840727"/>
    <lineage>
        <taxon>Bacteria</taxon>
        <taxon>Bacillati</taxon>
        <taxon>Bacillota</taxon>
        <taxon>Clostridia</taxon>
        <taxon>Lachnospirales</taxon>
        <taxon>Lachnospiraceae</taxon>
        <taxon>Lachnospiraceae incertae sedis</taxon>
        <taxon>Candidatus Choladousia</taxon>
    </lineage>
</organism>
<dbReference type="InterPro" id="IPR036412">
    <property type="entry name" value="HAD-like_sf"/>
</dbReference>
<dbReference type="GO" id="GO:0008967">
    <property type="term" value="F:phosphoglycolate phosphatase activity"/>
    <property type="evidence" value="ECO:0007669"/>
    <property type="project" value="TreeGrafter"/>
</dbReference>
<dbReference type="InterPro" id="IPR050155">
    <property type="entry name" value="HAD-like_hydrolase_sf"/>
</dbReference>
<gene>
    <name evidence="1" type="ORF">IAB31_13300</name>
</gene>
<dbReference type="PANTHER" id="PTHR43434">
    <property type="entry name" value="PHOSPHOGLYCOLATE PHOSPHATASE"/>
    <property type="match status" value="1"/>
</dbReference>
<proteinExistence type="predicted"/>
<reference evidence="1" key="2">
    <citation type="journal article" date="2021" name="PeerJ">
        <title>Extensive microbial diversity within the chicken gut microbiome revealed by metagenomics and culture.</title>
        <authorList>
            <person name="Gilroy R."/>
            <person name="Ravi A."/>
            <person name="Getino M."/>
            <person name="Pursley I."/>
            <person name="Horton D.L."/>
            <person name="Alikhan N.F."/>
            <person name="Baker D."/>
            <person name="Gharbi K."/>
            <person name="Hall N."/>
            <person name="Watson M."/>
            <person name="Adriaenssens E.M."/>
            <person name="Foster-Nyarko E."/>
            <person name="Jarju S."/>
            <person name="Secka A."/>
            <person name="Antonio M."/>
            <person name="Oren A."/>
            <person name="Chaudhuri R.R."/>
            <person name="La Ragione R."/>
            <person name="Hildebrand F."/>
            <person name="Pallen M.J."/>
        </authorList>
    </citation>
    <scope>NUCLEOTIDE SEQUENCE</scope>
    <source>
        <strain evidence="1">ChiSjej4B22-8148</strain>
    </source>
</reference>
<dbReference type="Pfam" id="PF13419">
    <property type="entry name" value="HAD_2"/>
    <property type="match status" value="1"/>
</dbReference>
<evidence type="ECO:0000313" key="2">
    <source>
        <dbReference type="Proteomes" id="UP000886757"/>
    </source>
</evidence>
<sequence length="228" mass="25352">MTQHREGRKYDAAIFDLDGTLLDTLDDLTASTNAAVEPFGNPPYTREQVCGFVGNGIRNLMRRAVPGGEENPGFEGAFLRFKEHYGEHCMDQTRPYPGIMELLRELKRQGIAVGIVSNKADFAVKKLRDAYFGELVDTAAGEKEGVRRKPAPDTVFQALRELGVRKEYAVYVGDSDVDIHTAQNAEMDCISVTWGFRDEKFLREQGAERLAADAGELLNLIESGGKYI</sequence>
<reference evidence="1" key="1">
    <citation type="submission" date="2020-10" db="EMBL/GenBank/DDBJ databases">
        <authorList>
            <person name="Gilroy R."/>
        </authorList>
    </citation>
    <scope>NUCLEOTIDE SEQUENCE</scope>
    <source>
        <strain evidence="1">ChiSjej4B22-8148</strain>
    </source>
</reference>
<dbReference type="Proteomes" id="UP000886757">
    <property type="component" value="Unassembled WGS sequence"/>
</dbReference>
<dbReference type="InterPro" id="IPR023198">
    <property type="entry name" value="PGP-like_dom2"/>
</dbReference>
<dbReference type="EMBL" id="DVGK01000156">
    <property type="protein sequence ID" value="HIR14885.1"/>
    <property type="molecule type" value="Genomic_DNA"/>
</dbReference>
<dbReference type="Gene3D" id="3.40.50.1000">
    <property type="entry name" value="HAD superfamily/HAD-like"/>
    <property type="match status" value="1"/>
</dbReference>